<evidence type="ECO:0000313" key="2">
    <source>
        <dbReference type="EMBL" id="KAJ7365297.1"/>
    </source>
</evidence>
<sequence>MVSWLEVSPEIEGDEKRPSKIPVRRTTRLNNDNGKSSSSKDQADKNQSLLRDSVNKLQNKRPSRIPIVSGQTKTYKDKLSKNVRAATGKKPLGTDSGINLRDTRGKQAAKIKTTVNHPTAAKRTNPTPVTQSTPPVTRGIPRQVTPLKTKQVSKDDKESRYENTKEQDIDQSAPSVDLIIDELQLWVEDGDRKNKTWRRLLRKPTKKMRSSWSRSVS</sequence>
<accession>A0A9W9YS78</accession>
<organism evidence="2 3">
    <name type="scientific">Desmophyllum pertusum</name>
    <dbReference type="NCBI Taxonomy" id="174260"/>
    <lineage>
        <taxon>Eukaryota</taxon>
        <taxon>Metazoa</taxon>
        <taxon>Cnidaria</taxon>
        <taxon>Anthozoa</taxon>
        <taxon>Hexacorallia</taxon>
        <taxon>Scleractinia</taxon>
        <taxon>Caryophylliina</taxon>
        <taxon>Caryophylliidae</taxon>
        <taxon>Desmophyllum</taxon>
    </lineage>
</organism>
<feature type="compositionally biased region" description="Low complexity" evidence="1">
    <location>
        <begin position="124"/>
        <end position="137"/>
    </location>
</feature>
<feature type="region of interest" description="Disordered" evidence="1">
    <location>
        <begin position="1"/>
        <end position="174"/>
    </location>
</feature>
<proteinExistence type="predicted"/>
<dbReference type="EMBL" id="MU827303">
    <property type="protein sequence ID" value="KAJ7365297.1"/>
    <property type="molecule type" value="Genomic_DNA"/>
</dbReference>
<evidence type="ECO:0000313" key="3">
    <source>
        <dbReference type="Proteomes" id="UP001163046"/>
    </source>
</evidence>
<feature type="compositionally biased region" description="Basic and acidic residues" evidence="1">
    <location>
        <begin position="152"/>
        <end position="168"/>
    </location>
</feature>
<evidence type="ECO:0000256" key="1">
    <source>
        <dbReference type="SAM" id="MobiDB-lite"/>
    </source>
</evidence>
<protein>
    <submittedName>
        <fullName evidence="2">Uncharacterized protein</fullName>
    </submittedName>
</protein>
<comment type="caution">
    <text evidence="2">The sequence shown here is derived from an EMBL/GenBank/DDBJ whole genome shotgun (WGS) entry which is preliminary data.</text>
</comment>
<reference evidence="2" key="1">
    <citation type="submission" date="2023-01" db="EMBL/GenBank/DDBJ databases">
        <title>Genome assembly of the deep-sea coral Lophelia pertusa.</title>
        <authorList>
            <person name="Herrera S."/>
            <person name="Cordes E."/>
        </authorList>
    </citation>
    <scope>NUCLEOTIDE SEQUENCE</scope>
    <source>
        <strain evidence="2">USNM1676648</strain>
        <tissue evidence="2">Polyp</tissue>
    </source>
</reference>
<keyword evidence="3" id="KW-1185">Reference proteome</keyword>
<gene>
    <name evidence="2" type="ORF">OS493_005401</name>
</gene>
<dbReference type="AlphaFoldDB" id="A0A9W9YS78"/>
<name>A0A9W9YS78_9CNID</name>
<dbReference type="OrthoDB" id="10612161at2759"/>
<dbReference type="Proteomes" id="UP001163046">
    <property type="component" value="Unassembled WGS sequence"/>
</dbReference>